<dbReference type="EMBL" id="CM040458">
    <property type="protein sequence ID" value="MCI4378376.1"/>
    <property type="molecule type" value="Genomic_DNA"/>
</dbReference>
<gene>
    <name evidence="1" type="ORF">PGIGA_G00215130</name>
</gene>
<protein>
    <submittedName>
        <fullName evidence="1">Uncharacterized protein</fullName>
    </submittedName>
</protein>
<name>A0ACC5WHM5_PANGG</name>
<proteinExistence type="predicted"/>
<accession>A0ACC5WHM5</accession>
<sequence>MAQYLEGAMSSNKQNLIRLKGFIWHVKWSADKGLCWNERSSCQDKQTENGSISALLSGMQTHQG</sequence>
<evidence type="ECO:0000313" key="2">
    <source>
        <dbReference type="Proteomes" id="UP000829447"/>
    </source>
</evidence>
<dbReference type="Proteomes" id="UP000829447">
    <property type="component" value="Linkage Group LG5"/>
</dbReference>
<reference evidence="1 2" key="1">
    <citation type="journal article" date="2022" name="bioRxiv">
        <title>An ancient truncated duplication of the anti-Mullerian hormone receptor type 2 gene is a potential conserved master sex determinant in the Pangasiidae catfish family.</title>
        <authorList>
            <person name="Wen M."/>
            <person name="Pan Q."/>
            <person name="Jouanno E."/>
            <person name="Montfort J."/>
            <person name="Zahm M."/>
            <person name="Cabau C."/>
            <person name="Klopp C."/>
            <person name="Iampietro C."/>
            <person name="Roques C."/>
            <person name="Bouchez O."/>
            <person name="Castinel A."/>
            <person name="Donnadieu C."/>
            <person name="Parrinello H."/>
            <person name="Poncet C."/>
            <person name="Belmonte E."/>
            <person name="Gautier V."/>
            <person name="Avarre J.-C."/>
            <person name="Dugue R."/>
            <person name="Gustiano R."/>
            <person name="Ha T.T.T."/>
            <person name="Campet M."/>
            <person name="Sriphairoj K."/>
            <person name="Ribolli J."/>
            <person name="de Almeida F.L."/>
            <person name="Desvignes T."/>
            <person name="Postlethwait J.H."/>
            <person name="Bucao C.F."/>
            <person name="Robinson-Rechavi M."/>
            <person name="Bobe J."/>
            <person name="Herpin A."/>
            <person name="Guiguen Y."/>
        </authorList>
    </citation>
    <scope>NUCLEOTIDE SEQUENCE [LARGE SCALE GENOMIC DNA]</scope>
    <source>
        <strain evidence="1">YG-Dec2019</strain>
    </source>
</reference>
<organism evidence="1 2">
    <name type="scientific">Pangasianodon gigas</name>
    <name type="common">Mekong giant catfish</name>
    <name type="synonym">Pangasius gigas</name>
    <dbReference type="NCBI Taxonomy" id="30993"/>
    <lineage>
        <taxon>Eukaryota</taxon>
        <taxon>Metazoa</taxon>
        <taxon>Chordata</taxon>
        <taxon>Craniata</taxon>
        <taxon>Vertebrata</taxon>
        <taxon>Euteleostomi</taxon>
        <taxon>Actinopterygii</taxon>
        <taxon>Neopterygii</taxon>
        <taxon>Teleostei</taxon>
        <taxon>Ostariophysi</taxon>
        <taxon>Siluriformes</taxon>
        <taxon>Pangasiidae</taxon>
        <taxon>Pangasianodon</taxon>
    </lineage>
</organism>
<keyword evidence="2" id="KW-1185">Reference proteome</keyword>
<evidence type="ECO:0000313" key="1">
    <source>
        <dbReference type="EMBL" id="MCI4378376.1"/>
    </source>
</evidence>
<comment type="caution">
    <text evidence="1">The sequence shown here is derived from an EMBL/GenBank/DDBJ whole genome shotgun (WGS) entry which is preliminary data.</text>
</comment>